<dbReference type="InterPro" id="IPR053728">
    <property type="entry name" value="Alginate_Permeability_Chnl"/>
</dbReference>
<accession>A0A3B0UM62</accession>
<dbReference type="InterPro" id="IPR025388">
    <property type="entry name" value="Alginate_export_dom"/>
</dbReference>
<dbReference type="EMBL" id="UOEP01000127">
    <property type="protein sequence ID" value="VAW20676.1"/>
    <property type="molecule type" value="Genomic_DNA"/>
</dbReference>
<dbReference type="Gene3D" id="2.40.160.100">
    <property type="match status" value="1"/>
</dbReference>
<dbReference type="AlphaFoldDB" id="A0A3B0UM62"/>
<organism evidence="2">
    <name type="scientific">hydrothermal vent metagenome</name>
    <dbReference type="NCBI Taxonomy" id="652676"/>
    <lineage>
        <taxon>unclassified sequences</taxon>
        <taxon>metagenomes</taxon>
        <taxon>ecological metagenomes</taxon>
    </lineage>
</organism>
<gene>
    <name evidence="2" type="ORF">MNBD_BACTEROID01-753</name>
</gene>
<evidence type="ECO:0000313" key="2">
    <source>
        <dbReference type="EMBL" id="VAW20676.1"/>
    </source>
</evidence>
<proteinExistence type="predicted"/>
<feature type="domain" description="Alginate export" evidence="1">
    <location>
        <begin position="74"/>
        <end position="373"/>
    </location>
</feature>
<reference evidence="2" key="1">
    <citation type="submission" date="2018-06" db="EMBL/GenBank/DDBJ databases">
        <authorList>
            <person name="Zhirakovskaya E."/>
        </authorList>
    </citation>
    <scope>NUCLEOTIDE SEQUENCE</scope>
</reference>
<dbReference type="Pfam" id="PF13372">
    <property type="entry name" value="Alginate_exp"/>
    <property type="match status" value="1"/>
</dbReference>
<name>A0A3B0UM62_9ZZZZ</name>
<sequence>MKNLKYIGIIAAGVLFTQFAKAQFTLSGEFRPRTEISHGYKSLAGKSQSTSIFTVQRTRLNVMYQTEGVKTKLVLQDVRNWGGQAQLVTNEDFATSVHEAWAEVFFAPGLSLKAGRQELIYDDHRIFGNVGWTQQARSHDIALLKYEKGIKLHFGLAHHENLNRRNSIYQGPDAYKNLQFIWFNKKWGGESLSLLFLNNGKPVMKLDKELTKYSQTFGGRLTLAPGAIKLASNLYYQTGKDISDKNISALNFLLELSTKAGQNSRIGIGYELLSGTAWDESGKNRSFTPFYGTNHKFNGFMDYFYVGNHINSVGLNDIYLKISHSKNKFSFNSDIHYFASAAEIGPGISNYLGTELDLSAGWVINPTSKLKIGWSQLFATRSMEILRGGDYTVMQSWAYVMLSVVPTFIK</sequence>
<protein>
    <recommendedName>
        <fullName evidence="1">Alginate export domain-containing protein</fullName>
    </recommendedName>
</protein>
<evidence type="ECO:0000259" key="1">
    <source>
        <dbReference type="Pfam" id="PF13372"/>
    </source>
</evidence>